<dbReference type="RefSeq" id="XP_033464120.1">
    <property type="nucleotide sequence ID" value="XM_033602364.1"/>
</dbReference>
<dbReference type="OrthoDB" id="5560525at2759"/>
<dbReference type="GO" id="GO:0005085">
    <property type="term" value="F:guanyl-nucleotide exchange factor activity"/>
    <property type="evidence" value="ECO:0007669"/>
    <property type="project" value="InterPro"/>
</dbReference>
<gene>
    <name evidence="6" type="ORF">K489DRAFT_348125</name>
</gene>
<evidence type="ECO:0000256" key="2">
    <source>
        <dbReference type="SAM" id="Coils"/>
    </source>
</evidence>
<reference evidence="6" key="3">
    <citation type="submission" date="2025-08" db="UniProtKB">
        <authorList>
            <consortium name="RefSeq"/>
        </authorList>
    </citation>
    <scope>IDENTIFICATION</scope>
    <source>
        <strain evidence="6">CBS 342.82</strain>
    </source>
</reference>
<evidence type="ECO:0000256" key="3">
    <source>
        <dbReference type="SAM" id="MobiDB-lite"/>
    </source>
</evidence>
<evidence type="ECO:0000313" key="5">
    <source>
        <dbReference type="Proteomes" id="UP000504637"/>
    </source>
</evidence>
<organism evidence="6">
    <name type="scientific">Dissoconium aciculare CBS 342.82</name>
    <dbReference type="NCBI Taxonomy" id="1314786"/>
    <lineage>
        <taxon>Eukaryota</taxon>
        <taxon>Fungi</taxon>
        <taxon>Dikarya</taxon>
        <taxon>Ascomycota</taxon>
        <taxon>Pezizomycotina</taxon>
        <taxon>Dothideomycetes</taxon>
        <taxon>Dothideomycetidae</taxon>
        <taxon>Mycosphaerellales</taxon>
        <taxon>Dissoconiaceae</taxon>
        <taxon>Dissoconium</taxon>
    </lineage>
</organism>
<feature type="compositionally biased region" description="Polar residues" evidence="3">
    <location>
        <begin position="1"/>
        <end position="11"/>
    </location>
</feature>
<dbReference type="GO" id="GO:0006887">
    <property type="term" value="P:exocytosis"/>
    <property type="evidence" value="ECO:0007669"/>
    <property type="project" value="TreeGrafter"/>
</dbReference>
<feature type="compositionally biased region" description="Basic and acidic residues" evidence="3">
    <location>
        <begin position="28"/>
        <end position="40"/>
    </location>
</feature>
<dbReference type="InterPro" id="IPR009449">
    <property type="entry name" value="Sec2_N"/>
</dbReference>
<protein>
    <recommendedName>
        <fullName evidence="4">GDP/GTP exchange factor Sec2 N-terminal domain-containing protein</fullName>
    </recommendedName>
</protein>
<dbReference type="GO" id="GO:0070319">
    <property type="term" value="C:Golgi to plasma membrane transport vesicle"/>
    <property type="evidence" value="ECO:0007669"/>
    <property type="project" value="TreeGrafter"/>
</dbReference>
<dbReference type="Pfam" id="PF06428">
    <property type="entry name" value="Sec2p"/>
    <property type="match status" value="1"/>
</dbReference>
<dbReference type="Proteomes" id="UP000504637">
    <property type="component" value="Unplaced"/>
</dbReference>
<feature type="domain" description="GDP/GTP exchange factor Sec2 N-terminal" evidence="4">
    <location>
        <begin position="129"/>
        <end position="218"/>
    </location>
</feature>
<keyword evidence="5" id="KW-1185">Reference proteome</keyword>
<dbReference type="GO" id="GO:0051286">
    <property type="term" value="C:cell tip"/>
    <property type="evidence" value="ECO:0007669"/>
    <property type="project" value="TreeGrafter"/>
</dbReference>
<dbReference type="SUPFAM" id="SSF144284">
    <property type="entry name" value="Sec2 N-terminal region"/>
    <property type="match status" value="1"/>
</dbReference>
<evidence type="ECO:0000259" key="4">
    <source>
        <dbReference type="Pfam" id="PF06428"/>
    </source>
</evidence>
<keyword evidence="1 2" id="KW-0175">Coiled coil</keyword>
<proteinExistence type="predicted"/>
<dbReference type="Gene3D" id="6.10.140.910">
    <property type="match status" value="1"/>
</dbReference>
<name>A0A6J3MHB5_9PEZI</name>
<feature type="coiled-coil region" evidence="2">
    <location>
        <begin position="167"/>
        <end position="219"/>
    </location>
</feature>
<sequence>MASSGSISSDLETARGHAAHDSALGSDMSKDHASKLKDLEEQNDILAEKAASASQRFADYENEIRVLQAKLRQQERRNTDPIQTRALDHLPPPPPEKDKPGAGLSRFGSFITGRPMNSPTTPTSPPLSAREEELKAALIREQTARLAAESKTKEVNSEIEELSATLFQQANEMVASERKENAALKQTIDQLEHKRTKSDEAVRMENERLKQKIQMMEQRESERKGRLERLEAAQKRIDRVRAMLVPR</sequence>
<dbReference type="AlphaFoldDB" id="A0A6J3MHB5"/>
<dbReference type="GeneID" id="54360164"/>
<evidence type="ECO:0000256" key="1">
    <source>
        <dbReference type="ARBA" id="ARBA00023054"/>
    </source>
</evidence>
<reference evidence="6" key="2">
    <citation type="submission" date="2020-04" db="EMBL/GenBank/DDBJ databases">
        <authorList>
            <consortium name="NCBI Genome Project"/>
        </authorList>
    </citation>
    <scope>NUCLEOTIDE SEQUENCE</scope>
    <source>
        <strain evidence="6">CBS 342.82</strain>
    </source>
</reference>
<evidence type="ECO:0000313" key="6">
    <source>
        <dbReference type="RefSeq" id="XP_033464120.1"/>
    </source>
</evidence>
<accession>A0A6J3MHB5</accession>
<dbReference type="PANTHER" id="PTHR14430:SF4">
    <property type="entry name" value="GDP_GTP EXCHANGE FACTOR SEC2 N-TERMINAL DOMAIN-CONTAINING PROTEIN"/>
    <property type="match status" value="1"/>
</dbReference>
<reference evidence="6" key="1">
    <citation type="submission" date="2020-01" db="EMBL/GenBank/DDBJ databases">
        <authorList>
            <consortium name="DOE Joint Genome Institute"/>
            <person name="Haridas S."/>
            <person name="Albert R."/>
            <person name="Binder M."/>
            <person name="Bloem J."/>
            <person name="Labutti K."/>
            <person name="Salamov A."/>
            <person name="Andreopoulos B."/>
            <person name="Baker S.E."/>
            <person name="Barry K."/>
            <person name="Bills G."/>
            <person name="Bluhm B.H."/>
            <person name="Cannon C."/>
            <person name="Castanera R."/>
            <person name="Culley D.E."/>
            <person name="Daum C."/>
            <person name="Ezra D."/>
            <person name="Gonzalez J.B."/>
            <person name="Henrissat B."/>
            <person name="Kuo A."/>
            <person name="Liang C."/>
            <person name="Lipzen A."/>
            <person name="Lutzoni F."/>
            <person name="Magnuson J."/>
            <person name="Mondo S."/>
            <person name="Nolan M."/>
            <person name="Ohm R."/>
            <person name="Pangilinan J."/>
            <person name="Park H.-J."/>
            <person name="Ramirez L."/>
            <person name="Alfaro M."/>
            <person name="Sun H."/>
            <person name="Tritt A."/>
            <person name="Yoshinaga Y."/>
            <person name="Zwiers L.-H."/>
            <person name="Turgeon B.G."/>
            <person name="Goodwin S.B."/>
            <person name="Spatafora J.W."/>
            <person name="Crous P.W."/>
            <person name="Grigoriev I.V."/>
        </authorList>
    </citation>
    <scope>NUCLEOTIDE SEQUENCE</scope>
    <source>
        <strain evidence="6">CBS 342.82</strain>
    </source>
</reference>
<feature type="region of interest" description="Disordered" evidence="3">
    <location>
        <begin position="71"/>
        <end position="129"/>
    </location>
</feature>
<feature type="region of interest" description="Disordered" evidence="3">
    <location>
        <begin position="1"/>
        <end position="40"/>
    </location>
</feature>
<dbReference type="InterPro" id="IPR040351">
    <property type="entry name" value="RAB3IL/RAB3IP/Sec2"/>
</dbReference>
<dbReference type="PANTHER" id="PTHR14430">
    <property type="entry name" value="RABIN3-RELATED"/>
    <property type="match status" value="1"/>
</dbReference>